<organism evidence="2 3">
    <name type="scientific">Melanomma pulvis-pyrius CBS 109.77</name>
    <dbReference type="NCBI Taxonomy" id="1314802"/>
    <lineage>
        <taxon>Eukaryota</taxon>
        <taxon>Fungi</taxon>
        <taxon>Dikarya</taxon>
        <taxon>Ascomycota</taxon>
        <taxon>Pezizomycotina</taxon>
        <taxon>Dothideomycetes</taxon>
        <taxon>Pleosporomycetidae</taxon>
        <taxon>Pleosporales</taxon>
        <taxon>Melanommataceae</taxon>
        <taxon>Melanomma</taxon>
    </lineage>
</organism>
<feature type="compositionally biased region" description="Polar residues" evidence="1">
    <location>
        <begin position="86"/>
        <end position="95"/>
    </location>
</feature>
<sequence>MRFLEAYDARKIDTTPHLADTDPGCRATAVLASTCRSAALKQERGTLLMEESKASLHGNRRRRRAAKQDDCYLSECARPSSKRGRSNVTKMTSGDNRGIMKLGRLAGEAAGEPGVKVPQAPPRKSPHQKPSTITADMGVSGTRMTGRFEAISRL</sequence>
<proteinExistence type="predicted"/>
<name>A0A6A6XW56_9PLEO</name>
<gene>
    <name evidence="2" type="ORF">K505DRAFT_320467</name>
</gene>
<protein>
    <submittedName>
        <fullName evidence="2">Uncharacterized protein</fullName>
    </submittedName>
</protein>
<evidence type="ECO:0000313" key="2">
    <source>
        <dbReference type="EMBL" id="KAF2800488.1"/>
    </source>
</evidence>
<keyword evidence="3" id="KW-1185">Reference proteome</keyword>
<evidence type="ECO:0000256" key="1">
    <source>
        <dbReference type="SAM" id="MobiDB-lite"/>
    </source>
</evidence>
<feature type="region of interest" description="Disordered" evidence="1">
    <location>
        <begin position="76"/>
        <end position="154"/>
    </location>
</feature>
<accession>A0A6A6XW56</accession>
<dbReference type="AlphaFoldDB" id="A0A6A6XW56"/>
<evidence type="ECO:0000313" key="3">
    <source>
        <dbReference type="Proteomes" id="UP000799757"/>
    </source>
</evidence>
<dbReference type="Proteomes" id="UP000799757">
    <property type="component" value="Unassembled WGS sequence"/>
</dbReference>
<dbReference type="EMBL" id="MU001747">
    <property type="protein sequence ID" value="KAF2800488.1"/>
    <property type="molecule type" value="Genomic_DNA"/>
</dbReference>
<reference evidence="2" key="1">
    <citation type="journal article" date="2020" name="Stud. Mycol.">
        <title>101 Dothideomycetes genomes: a test case for predicting lifestyles and emergence of pathogens.</title>
        <authorList>
            <person name="Haridas S."/>
            <person name="Albert R."/>
            <person name="Binder M."/>
            <person name="Bloem J."/>
            <person name="Labutti K."/>
            <person name="Salamov A."/>
            <person name="Andreopoulos B."/>
            <person name="Baker S."/>
            <person name="Barry K."/>
            <person name="Bills G."/>
            <person name="Bluhm B."/>
            <person name="Cannon C."/>
            <person name="Castanera R."/>
            <person name="Culley D."/>
            <person name="Daum C."/>
            <person name="Ezra D."/>
            <person name="Gonzalez J."/>
            <person name="Henrissat B."/>
            <person name="Kuo A."/>
            <person name="Liang C."/>
            <person name="Lipzen A."/>
            <person name="Lutzoni F."/>
            <person name="Magnuson J."/>
            <person name="Mondo S."/>
            <person name="Nolan M."/>
            <person name="Ohm R."/>
            <person name="Pangilinan J."/>
            <person name="Park H.-J."/>
            <person name="Ramirez L."/>
            <person name="Alfaro M."/>
            <person name="Sun H."/>
            <person name="Tritt A."/>
            <person name="Yoshinaga Y."/>
            <person name="Zwiers L.-H."/>
            <person name="Turgeon B."/>
            <person name="Goodwin S."/>
            <person name="Spatafora J."/>
            <person name="Crous P."/>
            <person name="Grigoriev I."/>
        </authorList>
    </citation>
    <scope>NUCLEOTIDE SEQUENCE</scope>
    <source>
        <strain evidence="2">CBS 109.77</strain>
    </source>
</reference>